<comment type="caution">
    <text evidence="2">The sequence shown here is derived from an EMBL/GenBank/DDBJ whole genome shotgun (WGS) entry which is preliminary data.</text>
</comment>
<gene>
    <name evidence="2" type="ORF">PFISCL1PPCAC_17673</name>
</gene>
<accession>A0AAV5W6G5</accession>
<feature type="non-terminal residue" evidence="2">
    <location>
        <position position="1"/>
    </location>
</feature>
<name>A0AAV5W6G5_9BILA</name>
<dbReference type="Proteomes" id="UP001432322">
    <property type="component" value="Unassembled WGS sequence"/>
</dbReference>
<dbReference type="InterPro" id="IPR007026">
    <property type="entry name" value="CC_domain"/>
</dbReference>
<proteinExistence type="predicted"/>
<sequence>GYVCDMRNNYCCPVVDYNDPANILGPAVNGNCPVGYVMVLIPGGNQTGTCVSLQSVPGVCAESVQGGPCYGGYTCTYGFTCFNLSEV</sequence>
<reference evidence="2" key="1">
    <citation type="submission" date="2023-10" db="EMBL/GenBank/DDBJ databases">
        <title>Genome assembly of Pristionchus species.</title>
        <authorList>
            <person name="Yoshida K."/>
            <person name="Sommer R.J."/>
        </authorList>
    </citation>
    <scope>NUCLEOTIDE SEQUENCE</scope>
    <source>
        <strain evidence="2">RS5133</strain>
    </source>
</reference>
<feature type="non-terminal residue" evidence="2">
    <location>
        <position position="87"/>
    </location>
</feature>
<evidence type="ECO:0000313" key="2">
    <source>
        <dbReference type="EMBL" id="GMT26376.1"/>
    </source>
</evidence>
<keyword evidence="3" id="KW-1185">Reference proteome</keyword>
<dbReference type="AlphaFoldDB" id="A0AAV5W6G5"/>
<organism evidence="2 3">
    <name type="scientific">Pristionchus fissidentatus</name>
    <dbReference type="NCBI Taxonomy" id="1538716"/>
    <lineage>
        <taxon>Eukaryota</taxon>
        <taxon>Metazoa</taxon>
        <taxon>Ecdysozoa</taxon>
        <taxon>Nematoda</taxon>
        <taxon>Chromadorea</taxon>
        <taxon>Rhabditida</taxon>
        <taxon>Rhabditina</taxon>
        <taxon>Diplogasteromorpha</taxon>
        <taxon>Diplogasteroidea</taxon>
        <taxon>Neodiplogasteridae</taxon>
        <taxon>Pristionchus</taxon>
    </lineage>
</organism>
<evidence type="ECO:0000259" key="1">
    <source>
        <dbReference type="Pfam" id="PF04942"/>
    </source>
</evidence>
<protein>
    <recommendedName>
        <fullName evidence="1">CC domain-containing protein</fullName>
    </recommendedName>
</protein>
<dbReference type="EMBL" id="BTSY01000005">
    <property type="protein sequence ID" value="GMT26376.1"/>
    <property type="molecule type" value="Genomic_DNA"/>
</dbReference>
<feature type="domain" description="CC" evidence="1">
    <location>
        <begin position="25"/>
        <end position="39"/>
    </location>
</feature>
<evidence type="ECO:0000313" key="3">
    <source>
        <dbReference type="Proteomes" id="UP001432322"/>
    </source>
</evidence>
<dbReference type="Pfam" id="PF04942">
    <property type="entry name" value="CC"/>
    <property type="match status" value="1"/>
</dbReference>